<evidence type="ECO:0000313" key="1">
    <source>
        <dbReference type="EMBL" id="KAF4633312.1"/>
    </source>
</evidence>
<protein>
    <recommendedName>
        <fullName evidence="3">ABM domain-containing protein</fullName>
    </recommendedName>
</protein>
<organism evidence="1 2">
    <name type="scientific">Cudoniella acicularis</name>
    <dbReference type="NCBI Taxonomy" id="354080"/>
    <lineage>
        <taxon>Eukaryota</taxon>
        <taxon>Fungi</taxon>
        <taxon>Dikarya</taxon>
        <taxon>Ascomycota</taxon>
        <taxon>Pezizomycotina</taxon>
        <taxon>Leotiomycetes</taxon>
        <taxon>Helotiales</taxon>
        <taxon>Tricladiaceae</taxon>
        <taxon>Cudoniella</taxon>
    </lineage>
</organism>
<name>A0A8H4W4D0_9HELO</name>
<dbReference type="Proteomes" id="UP000566819">
    <property type="component" value="Unassembled WGS sequence"/>
</dbReference>
<dbReference type="EMBL" id="JAAMPI010000271">
    <property type="protein sequence ID" value="KAF4633312.1"/>
    <property type="molecule type" value="Genomic_DNA"/>
</dbReference>
<gene>
    <name evidence="1" type="ORF">G7Y89_g4805</name>
</gene>
<comment type="caution">
    <text evidence="1">The sequence shown here is derived from an EMBL/GenBank/DDBJ whole genome shotgun (WGS) entry which is preliminary data.</text>
</comment>
<keyword evidence="2" id="KW-1185">Reference proteome</keyword>
<evidence type="ECO:0008006" key="3">
    <source>
        <dbReference type="Google" id="ProtNLM"/>
    </source>
</evidence>
<dbReference type="OrthoDB" id="3478386at2759"/>
<dbReference type="AlphaFoldDB" id="A0A8H4W4D0"/>
<dbReference type="InterPro" id="IPR011008">
    <property type="entry name" value="Dimeric_a/b-barrel"/>
</dbReference>
<reference evidence="1 2" key="1">
    <citation type="submission" date="2020-03" db="EMBL/GenBank/DDBJ databases">
        <title>Draft Genome Sequence of Cudoniella acicularis.</title>
        <authorList>
            <person name="Buettner E."/>
            <person name="Kellner H."/>
        </authorList>
    </citation>
    <scope>NUCLEOTIDE SEQUENCE [LARGE SCALE GENOMIC DNA]</scope>
    <source>
        <strain evidence="1 2">DSM 108380</strain>
    </source>
</reference>
<proteinExistence type="predicted"/>
<dbReference type="Gene3D" id="3.30.70.100">
    <property type="match status" value="1"/>
</dbReference>
<dbReference type="SUPFAM" id="SSF54909">
    <property type="entry name" value="Dimeric alpha+beta barrel"/>
    <property type="match status" value="1"/>
</dbReference>
<accession>A0A8H4W4D0</accession>
<evidence type="ECO:0000313" key="2">
    <source>
        <dbReference type="Proteomes" id="UP000566819"/>
    </source>
</evidence>
<sequence>MAESSNPSPRKFIASSWTTLTIPLTSTFSDDETEEGKAWTTIIKPLTRENLPGFLHGIWGRVTETPEVIWLVTGWKSSEALQKFEESSMCIEQMKKLESMSTSPPNTVHCSFTGFFWDRLTPHTSITDIYFPSPLSPSTHDKILSLRGLRYFMAPGRSKPSAYTGTGVRGWMEKVQKLEEKEVATVRFVDYWNSEELEQKFKESAGIFLAGGVGKGIWEHFLEECRELGMLGIKEVHCAFEDIPAQFWD</sequence>